<accession>A0A1I5RN12</accession>
<organism evidence="1 2">
    <name type="scientific">Actinomadura madurae</name>
    <dbReference type="NCBI Taxonomy" id="1993"/>
    <lineage>
        <taxon>Bacteria</taxon>
        <taxon>Bacillati</taxon>
        <taxon>Actinomycetota</taxon>
        <taxon>Actinomycetes</taxon>
        <taxon>Streptosporangiales</taxon>
        <taxon>Thermomonosporaceae</taxon>
        <taxon>Actinomadura</taxon>
    </lineage>
</organism>
<dbReference type="AlphaFoldDB" id="A0A1I5RN12"/>
<evidence type="ECO:0000313" key="2">
    <source>
        <dbReference type="Proteomes" id="UP000183413"/>
    </source>
</evidence>
<gene>
    <name evidence="1" type="ORF">SAMN04489713_115182</name>
</gene>
<reference evidence="1 2" key="1">
    <citation type="submission" date="2016-10" db="EMBL/GenBank/DDBJ databases">
        <authorList>
            <person name="de Groot N.N."/>
        </authorList>
    </citation>
    <scope>NUCLEOTIDE SEQUENCE [LARGE SCALE GENOMIC DNA]</scope>
    <source>
        <strain evidence="1 2">DSM 43067</strain>
    </source>
</reference>
<keyword evidence="2" id="KW-1185">Reference proteome</keyword>
<dbReference type="EMBL" id="FOVH01000015">
    <property type="protein sequence ID" value="SFP59883.1"/>
    <property type="molecule type" value="Genomic_DNA"/>
</dbReference>
<dbReference type="Proteomes" id="UP000183413">
    <property type="component" value="Unassembled WGS sequence"/>
</dbReference>
<name>A0A1I5RN12_9ACTN</name>
<protein>
    <submittedName>
        <fullName evidence="1">Uncharacterized protein</fullName>
    </submittedName>
</protein>
<dbReference type="InParanoid" id="A0A1I5RN12"/>
<proteinExistence type="predicted"/>
<evidence type="ECO:0000313" key="1">
    <source>
        <dbReference type="EMBL" id="SFP59883.1"/>
    </source>
</evidence>
<sequence>MTVGLDVTNVGGRAVEGFPGRPRCEVRQLHVASKGLRVRVRSVQTATEKWRSHCLGCMRVWEDVYVVRYCGDAVAWRLGGVAVQPPWVDRACSSCGSLRVKVLSAGLVARRGTTE</sequence>